<keyword evidence="1" id="KW-0812">Transmembrane</keyword>
<sequence>MTIRILMFGTLVMAIAFSLLGWNWGISVFAAACVPFVACLSVRKFLARFNALRIVAFSASFFVIYLFSCGPYIALLTTVYGYEDAPPAVDAITRSLYAPHWLLADGPSNTSPEPSLIDKTGAFINAYNMEWHWFGGDIGAFVRALTFTD</sequence>
<keyword evidence="1" id="KW-1133">Transmembrane helix</keyword>
<feature type="transmembrane region" description="Helical" evidence="1">
    <location>
        <begin position="28"/>
        <end position="47"/>
    </location>
</feature>
<proteinExistence type="predicted"/>
<name>A0A5M6CQJ1_9BACT</name>
<dbReference type="AlphaFoldDB" id="A0A5M6CQJ1"/>
<evidence type="ECO:0000313" key="2">
    <source>
        <dbReference type="EMBL" id="KAA5535409.1"/>
    </source>
</evidence>
<keyword evidence="3" id="KW-1185">Reference proteome</keyword>
<dbReference type="Proteomes" id="UP000324479">
    <property type="component" value="Unassembled WGS sequence"/>
</dbReference>
<feature type="transmembrane region" description="Helical" evidence="1">
    <location>
        <begin position="54"/>
        <end position="74"/>
    </location>
</feature>
<accession>A0A5M6CQJ1</accession>
<keyword evidence="1" id="KW-0472">Membrane</keyword>
<comment type="caution">
    <text evidence="2">The sequence shown here is derived from an EMBL/GenBank/DDBJ whole genome shotgun (WGS) entry which is preliminary data.</text>
</comment>
<gene>
    <name evidence="2" type="ORF">FYK55_28595</name>
</gene>
<evidence type="ECO:0000256" key="1">
    <source>
        <dbReference type="SAM" id="Phobius"/>
    </source>
</evidence>
<organism evidence="2 3">
    <name type="scientific">Roseiconus nitratireducens</name>
    <dbReference type="NCBI Taxonomy" id="2605748"/>
    <lineage>
        <taxon>Bacteria</taxon>
        <taxon>Pseudomonadati</taxon>
        <taxon>Planctomycetota</taxon>
        <taxon>Planctomycetia</taxon>
        <taxon>Pirellulales</taxon>
        <taxon>Pirellulaceae</taxon>
        <taxon>Roseiconus</taxon>
    </lineage>
</organism>
<evidence type="ECO:0000313" key="3">
    <source>
        <dbReference type="Proteomes" id="UP000324479"/>
    </source>
</evidence>
<reference evidence="2 3" key="1">
    <citation type="submission" date="2019-08" db="EMBL/GenBank/DDBJ databases">
        <authorList>
            <person name="Dhanesh K."/>
            <person name="Kumar G."/>
            <person name="Sasikala C."/>
            <person name="Venkata Ramana C."/>
        </authorList>
    </citation>
    <scope>NUCLEOTIDE SEQUENCE [LARGE SCALE GENOMIC DNA]</scope>
    <source>
        <strain evidence="2 3">JC645</strain>
    </source>
</reference>
<dbReference type="RefSeq" id="WP_150080044.1">
    <property type="nucleotide sequence ID" value="NZ_VWOX01000052.1"/>
</dbReference>
<protein>
    <submittedName>
        <fullName evidence="2">Uncharacterized protein</fullName>
    </submittedName>
</protein>
<dbReference type="EMBL" id="VWOX01000052">
    <property type="protein sequence ID" value="KAA5535409.1"/>
    <property type="molecule type" value="Genomic_DNA"/>
</dbReference>
<dbReference type="PROSITE" id="PS51257">
    <property type="entry name" value="PROKAR_LIPOPROTEIN"/>
    <property type="match status" value="1"/>
</dbReference>